<comment type="subcellular location">
    <subcellularLocation>
        <location evidence="1">Nucleus</location>
    </subcellularLocation>
</comment>
<dbReference type="InterPro" id="IPR050459">
    <property type="entry name" value="WD_repeat_RBAP46/RBAP48/MSI1"/>
</dbReference>
<dbReference type="Proteomes" id="UP000784294">
    <property type="component" value="Unassembled WGS sequence"/>
</dbReference>
<evidence type="ECO:0000256" key="3">
    <source>
        <dbReference type="ARBA" id="ARBA00022574"/>
    </source>
</evidence>
<keyword evidence="3 7" id="KW-0853">WD repeat</keyword>
<evidence type="ECO:0000256" key="5">
    <source>
        <dbReference type="ARBA" id="ARBA00022853"/>
    </source>
</evidence>
<dbReference type="Gene3D" id="2.130.10.10">
    <property type="entry name" value="YVTN repeat-like/Quinoprotein amine dehydrogenase"/>
    <property type="match status" value="1"/>
</dbReference>
<dbReference type="GO" id="GO:0005634">
    <property type="term" value="C:nucleus"/>
    <property type="evidence" value="ECO:0007669"/>
    <property type="project" value="UniProtKB-SubCell"/>
</dbReference>
<dbReference type="InterPro" id="IPR022052">
    <property type="entry name" value="Histone-bd_RBBP4-like_N"/>
</dbReference>
<dbReference type="PROSITE" id="PS00678">
    <property type="entry name" value="WD_REPEATS_1"/>
    <property type="match status" value="3"/>
</dbReference>
<dbReference type="PRINTS" id="PR00320">
    <property type="entry name" value="GPROTEINBRPT"/>
</dbReference>
<dbReference type="InterPro" id="IPR019775">
    <property type="entry name" value="WD40_repeat_CS"/>
</dbReference>
<evidence type="ECO:0000313" key="11">
    <source>
        <dbReference type="Proteomes" id="UP000784294"/>
    </source>
</evidence>
<accession>A0A448WWK6</accession>
<feature type="repeat" description="WD" evidence="7">
    <location>
        <begin position="214"/>
        <end position="250"/>
    </location>
</feature>
<dbReference type="Pfam" id="PF00400">
    <property type="entry name" value="WD40"/>
    <property type="match status" value="2"/>
</dbReference>
<evidence type="ECO:0000256" key="7">
    <source>
        <dbReference type="PROSITE-ProRule" id="PRU00221"/>
    </source>
</evidence>
<comment type="similarity">
    <text evidence="2">Belongs to the WD repeat RBAP46/RBAP48/MSI1 family.</text>
</comment>
<feature type="domain" description="Histone-binding protein RBBP4-like N-terminal" evidence="8">
    <location>
        <begin position="2"/>
        <end position="33"/>
    </location>
</feature>
<dbReference type="EMBL" id="CAAALY010054281">
    <property type="protein sequence ID" value="VEL22015.1"/>
    <property type="molecule type" value="Genomic_DNA"/>
</dbReference>
<dbReference type="InterPro" id="IPR020472">
    <property type="entry name" value="WD40_PAC1"/>
</dbReference>
<evidence type="ECO:0000259" key="8">
    <source>
        <dbReference type="Pfam" id="PF12265"/>
    </source>
</evidence>
<keyword evidence="6" id="KW-0539">Nucleus</keyword>
<protein>
    <submittedName>
        <fullName evidence="10">Uncharacterized protein</fullName>
    </submittedName>
</protein>
<organism evidence="10 11">
    <name type="scientific">Protopolystoma xenopodis</name>
    <dbReference type="NCBI Taxonomy" id="117903"/>
    <lineage>
        <taxon>Eukaryota</taxon>
        <taxon>Metazoa</taxon>
        <taxon>Spiralia</taxon>
        <taxon>Lophotrochozoa</taxon>
        <taxon>Platyhelminthes</taxon>
        <taxon>Monogenea</taxon>
        <taxon>Polyopisthocotylea</taxon>
        <taxon>Polystomatidea</taxon>
        <taxon>Polystomatidae</taxon>
        <taxon>Protopolystoma</taxon>
    </lineage>
</organism>
<feature type="domain" description="EIPR1-like beta-propeller" evidence="9">
    <location>
        <begin position="173"/>
        <end position="290"/>
    </location>
</feature>
<dbReference type="InterPro" id="IPR059104">
    <property type="entry name" value="Beta-prop_EIPR1-like"/>
</dbReference>
<evidence type="ECO:0000259" key="9">
    <source>
        <dbReference type="Pfam" id="PF23609"/>
    </source>
</evidence>
<gene>
    <name evidence="10" type="ORF">PXEA_LOCUS15455</name>
</gene>
<reference evidence="10" key="1">
    <citation type="submission" date="2018-11" db="EMBL/GenBank/DDBJ databases">
        <authorList>
            <consortium name="Pathogen Informatics"/>
        </authorList>
    </citation>
    <scope>NUCLEOTIDE SEQUENCE</scope>
</reference>
<dbReference type="Pfam" id="PF12265">
    <property type="entry name" value="CAF1C_H4-bd"/>
    <property type="match status" value="1"/>
</dbReference>
<dbReference type="SMART" id="SM00320">
    <property type="entry name" value="WD40"/>
    <property type="match status" value="6"/>
</dbReference>
<keyword evidence="4" id="KW-0677">Repeat</keyword>
<dbReference type="OrthoDB" id="427795at2759"/>
<dbReference type="PANTHER" id="PTHR22850">
    <property type="entry name" value="WD40 REPEAT FAMILY"/>
    <property type="match status" value="1"/>
</dbReference>
<evidence type="ECO:0000256" key="6">
    <source>
        <dbReference type="ARBA" id="ARBA00023242"/>
    </source>
</evidence>
<dbReference type="SUPFAM" id="SSF50978">
    <property type="entry name" value="WD40 repeat-like"/>
    <property type="match status" value="1"/>
</dbReference>
<feature type="non-terminal residue" evidence="10">
    <location>
        <position position="1"/>
    </location>
</feature>
<keyword evidence="11" id="KW-1185">Reference proteome</keyword>
<feature type="repeat" description="WD" evidence="7">
    <location>
        <begin position="258"/>
        <end position="300"/>
    </location>
</feature>
<feature type="repeat" description="WD" evidence="7">
    <location>
        <begin position="168"/>
        <end position="210"/>
    </location>
</feature>
<evidence type="ECO:0000256" key="2">
    <source>
        <dbReference type="ARBA" id="ARBA00009341"/>
    </source>
</evidence>
<comment type="caution">
    <text evidence="10">The sequence shown here is derived from an EMBL/GenBank/DDBJ whole genome shotgun (WGS) entry which is preliminary data.</text>
</comment>
<evidence type="ECO:0000256" key="4">
    <source>
        <dbReference type="ARBA" id="ARBA00022737"/>
    </source>
</evidence>
<dbReference type="InterPro" id="IPR015943">
    <property type="entry name" value="WD40/YVTN_repeat-like_dom_sf"/>
</dbReference>
<dbReference type="Pfam" id="PF23609">
    <property type="entry name" value="Beta-prop_EIPR1"/>
    <property type="match status" value="1"/>
</dbReference>
<feature type="repeat" description="WD" evidence="7">
    <location>
        <begin position="315"/>
        <end position="349"/>
    </location>
</feature>
<dbReference type="PROSITE" id="PS50082">
    <property type="entry name" value="WD_REPEATS_2"/>
    <property type="match status" value="5"/>
</dbReference>
<dbReference type="PROSITE" id="PS50294">
    <property type="entry name" value="WD_REPEATS_REGION"/>
    <property type="match status" value="4"/>
</dbReference>
<keyword evidence="5" id="KW-0156">Chromatin regulator</keyword>
<feature type="repeat" description="WD" evidence="7">
    <location>
        <begin position="118"/>
        <end position="153"/>
    </location>
</feature>
<sequence>PEGKDYSIHRLILGTHTSDEQNHLLIASVHLPNDNTQFDPSSYDADRGEFGGFGAVTGKIDINIKINHEGEVNRARYMPQNPCVIATKTPSSDVLVFDYTKHPSKPDPSGKCQPELRLRGHQKEGYGLSWNLKLDGYLLSASDDHTICMWDVNATPKDSNIIDAQTVFTGHTSVVEDVSWHPLHESVFGSVADDKRLMIWDTRSQSTSRPSHKVEAHLAEVNCLSFNPFSEYILATGSADRTVALWDLRSLSMKLHSFESHKDEIFQVQWSPHQETILASSGTDRRLHVWDLSKIGEEQSAEDAEDGPPELLFIHGGHTAKISDFSWNPNDAWVICSVSEDNILQVWQMVSLIYLIILYRYTLLF</sequence>
<evidence type="ECO:0000256" key="1">
    <source>
        <dbReference type="ARBA" id="ARBA00004123"/>
    </source>
</evidence>
<dbReference type="InterPro" id="IPR036322">
    <property type="entry name" value="WD40_repeat_dom_sf"/>
</dbReference>
<name>A0A448WWK6_9PLAT</name>
<dbReference type="AlphaFoldDB" id="A0A448WWK6"/>
<evidence type="ECO:0000313" key="10">
    <source>
        <dbReference type="EMBL" id="VEL22015.1"/>
    </source>
</evidence>
<dbReference type="InterPro" id="IPR001680">
    <property type="entry name" value="WD40_rpt"/>
</dbReference>
<proteinExistence type="inferred from homology"/>
<dbReference type="GO" id="GO:0006325">
    <property type="term" value="P:chromatin organization"/>
    <property type="evidence" value="ECO:0007669"/>
    <property type="project" value="UniProtKB-KW"/>
</dbReference>